<comment type="subcellular location">
    <subcellularLocation>
        <location evidence="1 14">Cytoplasm</location>
    </subcellularLocation>
</comment>
<dbReference type="PANTHER" id="PTHR11638:SF18">
    <property type="entry name" value="HEAT SHOCK PROTEIN 104"/>
    <property type="match status" value="1"/>
</dbReference>
<evidence type="ECO:0000256" key="11">
    <source>
        <dbReference type="ARBA" id="ARBA00026057"/>
    </source>
</evidence>
<evidence type="ECO:0000256" key="8">
    <source>
        <dbReference type="ARBA" id="ARBA00023016"/>
    </source>
</evidence>
<dbReference type="Pfam" id="PF17871">
    <property type="entry name" value="AAA_lid_9"/>
    <property type="match status" value="1"/>
</dbReference>
<evidence type="ECO:0000256" key="10">
    <source>
        <dbReference type="ARBA" id="ARBA00023186"/>
    </source>
</evidence>
<dbReference type="Proteomes" id="UP000509790">
    <property type="component" value="Chromosome"/>
</dbReference>
<dbReference type="CDD" id="cd00009">
    <property type="entry name" value="AAA"/>
    <property type="match status" value="1"/>
</dbReference>
<dbReference type="GO" id="GO:0034605">
    <property type="term" value="P:cellular response to heat"/>
    <property type="evidence" value="ECO:0007669"/>
    <property type="project" value="TreeGrafter"/>
</dbReference>
<gene>
    <name evidence="14 16" type="primary">clpB</name>
    <name evidence="17" type="ORF">FLK62_04575</name>
    <name evidence="16" type="ORF">N5925_04265</name>
    <name evidence="18" type="ORF">QBL01_08665</name>
</gene>
<evidence type="ECO:0000313" key="19">
    <source>
        <dbReference type="Proteomes" id="UP000509790"/>
    </source>
</evidence>
<dbReference type="PRINTS" id="PR00300">
    <property type="entry name" value="CLPPROTEASEA"/>
</dbReference>
<dbReference type="GO" id="GO:0005829">
    <property type="term" value="C:cytosol"/>
    <property type="evidence" value="ECO:0007669"/>
    <property type="project" value="UniProtKB-ARBA"/>
</dbReference>
<evidence type="ECO:0000256" key="1">
    <source>
        <dbReference type="ARBA" id="ARBA00004496"/>
    </source>
</evidence>
<dbReference type="Pfam" id="PF02861">
    <property type="entry name" value="Clp_N"/>
    <property type="match status" value="1"/>
</dbReference>
<dbReference type="SUPFAM" id="SSF81923">
    <property type="entry name" value="Double Clp-N motif"/>
    <property type="match status" value="1"/>
</dbReference>
<evidence type="ECO:0000256" key="4">
    <source>
        <dbReference type="ARBA" id="ARBA00022490"/>
    </source>
</evidence>
<comment type="subunit">
    <text evidence="11">Homohexamer. The oligomerization is ATP-dependent.</text>
</comment>
<dbReference type="EMBL" id="JAODIR010000015">
    <property type="protein sequence ID" value="MDD2167833.1"/>
    <property type="molecule type" value="Genomic_DNA"/>
</dbReference>
<accession>A0A6M8SW72</accession>
<dbReference type="EMBL" id="CP121769">
    <property type="protein sequence ID" value="WGE09322.1"/>
    <property type="molecule type" value="Genomic_DNA"/>
</dbReference>
<sequence length="857" mass="95847">MNIDKFTSKFQSAIADAQSLAVGKDNPYIEPAHLMLALLKQNDGSITPLVTSLNVQPNRLSSELDGIISRLPQVQGGNTQPSQQLFRLLNQCDKLSQQFGDSFISSELFVLAALEDNGDLGKLLKNLGLTKEKVTAAIQQIRGGESVNNQNAEETRQALQKYTIDLTERAKAGKLDPVIGRDEEIRRTVQVLQRRTKNNPVLIGEPGVGKTAIVEGLAQRIVNGEVPEGLKNKRVLSLDMGALIAGAKYRGEFEERLKAVLNELAKEEGQVILFIDEIHTMVGAGKTDGAMDAGNLLKPSLARGELHCVGATTLDEYRQYIEKDAALERRFQKVLVDEPTVEDTIAILRGLKERYEIHHHVQITDPAIVAAATLSHRYISDRQLPDKAIDLIDEAASSLRMEIDSKPEPLDKLERRIIQLKLERQALQKEEDEASRQRLAKLDEDLTAREREYAELEEVWKAEKSALLGTQHIKTELENARIEMDQARRENNFEKMSELQYGKIPALEKQLQEAVKREEEGGENHLLRTKVTDEEIAEVLSKATGIPVSKMMEGEKEKLLRMEEVLHKRVIGQSEAVDAVANAIRRSRAGLSDPNRPIGSFLFLGPTGVGKTELCKTLANFLFDDQDAMVRIDMSEFMEKHSVSRLVGAPPGYVGYEEGGYLTEAVRRRPYSVVLLDEVEKAHPDVFNILLQVLDDGRLTDGQGRTVDFRNTVVIMTSNLGSHLIQENAENMSYDEMKTIVMNVVGQHFRPEFINRIDETVVFHPLDKENIRAIARIQLERLIKRMAERGYEVTVTDAAVDHIGEAGFDPLFGARPLKRAIQQELENTLAQQILSGKLLPNSPVTVDYQEGRVVAVQ</sequence>
<dbReference type="SMART" id="SM00382">
    <property type="entry name" value="AAA"/>
    <property type="match status" value="2"/>
</dbReference>
<dbReference type="PANTHER" id="PTHR11638">
    <property type="entry name" value="ATP-DEPENDENT CLP PROTEASE"/>
    <property type="match status" value="1"/>
</dbReference>
<dbReference type="FunFam" id="3.40.50.300:FF:000010">
    <property type="entry name" value="Chaperone clpB 1, putative"/>
    <property type="match status" value="1"/>
</dbReference>
<dbReference type="NCBIfam" id="NF008118">
    <property type="entry name" value="PRK10865.1"/>
    <property type="match status" value="1"/>
</dbReference>
<keyword evidence="5 12" id="KW-0677">Repeat</keyword>
<evidence type="ECO:0000256" key="5">
    <source>
        <dbReference type="ARBA" id="ARBA00022737"/>
    </source>
</evidence>
<dbReference type="SMART" id="SM01086">
    <property type="entry name" value="ClpB_D2-small"/>
    <property type="match status" value="1"/>
</dbReference>
<dbReference type="Proteomes" id="UP001222296">
    <property type="component" value="Chromosome"/>
</dbReference>
<keyword evidence="6 13" id="KW-0547">Nucleotide-binding</keyword>
<evidence type="ECO:0000256" key="6">
    <source>
        <dbReference type="ARBA" id="ARBA00022741"/>
    </source>
</evidence>
<dbReference type="Gene3D" id="3.40.50.300">
    <property type="entry name" value="P-loop containing nucleotide triphosphate hydrolases"/>
    <property type="match status" value="3"/>
</dbReference>
<evidence type="ECO:0000256" key="9">
    <source>
        <dbReference type="ARBA" id="ARBA00023054"/>
    </source>
</evidence>
<dbReference type="KEGG" id="hpak:JT17_02680"/>
<reference evidence="18" key="3">
    <citation type="submission" date="2023-04" db="EMBL/GenBank/DDBJ databases">
        <title>Molecular characterization of the Integrative and Conjugative elements harboring multidrug-resistance gene from Glaesserella (Haemophilus) parasuis.</title>
        <authorList>
            <person name="Che Y."/>
            <person name="Zhou L."/>
        </authorList>
    </citation>
    <scope>NUCLEOTIDE SEQUENCE</scope>
    <source>
        <strain evidence="18">Z44</strain>
    </source>
</reference>
<evidence type="ECO:0000256" key="7">
    <source>
        <dbReference type="ARBA" id="ARBA00022840"/>
    </source>
</evidence>
<dbReference type="SUPFAM" id="SSF52540">
    <property type="entry name" value="P-loop containing nucleoside triphosphate hydrolases"/>
    <property type="match status" value="2"/>
</dbReference>
<dbReference type="CDD" id="cd19499">
    <property type="entry name" value="RecA-like_ClpB_Hsp104-like"/>
    <property type="match status" value="1"/>
</dbReference>
<keyword evidence="4 14" id="KW-0963">Cytoplasm</keyword>
<dbReference type="InterPro" id="IPR027417">
    <property type="entry name" value="P-loop_NTPase"/>
</dbReference>
<name>A0A6M8SW72_GLAPU</name>
<dbReference type="PROSITE" id="PS00871">
    <property type="entry name" value="CLPAB_2"/>
    <property type="match status" value="1"/>
</dbReference>
<dbReference type="InterPro" id="IPR018368">
    <property type="entry name" value="ClpA/B_CS1"/>
</dbReference>
<reference evidence="17 19" key="1">
    <citation type="submission" date="2019-06" db="EMBL/GenBank/DDBJ databases">
        <title>Complete genome sequence of Haemophilus parasuis HPS412.</title>
        <authorList>
            <person name="Yang S."/>
            <person name="Huang C."/>
        </authorList>
    </citation>
    <scope>NUCLEOTIDE SEQUENCE [LARGE SCALE GENOMIC DNA]</scope>
    <source>
        <strain evidence="17 19">HPS412</strain>
    </source>
</reference>
<feature type="domain" description="Clp R" evidence="15">
    <location>
        <begin position="3"/>
        <end position="144"/>
    </location>
</feature>
<organism evidence="16 20">
    <name type="scientific">Glaesserella parasuis</name>
    <name type="common">Haemophilus parasuis</name>
    <dbReference type="NCBI Taxonomy" id="738"/>
    <lineage>
        <taxon>Bacteria</taxon>
        <taxon>Pseudomonadati</taxon>
        <taxon>Pseudomonadota</taxon>
        <taxon>Gammaproteobacteria</taxon>
        <taxon>Pasteurellales</taxon>
        <taxon>Pasteurellaceae</taxon>
        <taxon>Glaesserella</taxon>
    </lineage>
</organism>
<dbReference type="Pfam" id="PF07724">
    <property type="entry name" value="AAA_2"/>
    <property type="match status" value="1"/>
</dbReference>
<dbReference type="PROSITE" id="PS00870">
    <property type="entry name" value="CLPAB_1"/>
    <property type="match status" value="1"/>
</dbReference>
<dbReference type="GO" id="GO:0042802">
    <property type="term" value="F:identical protein binding"/>
    <property type="evidence" value="ECO:0007669"/>
    <property type="project" value="UniProtKB-ARBA"/>
</dbReference>
<evidence type="ECO:0000256" key="13">
    <source>
        <dbReference type="RuleBase" id="RU004432"/>
    </source>
</evidence>
<keyword evidence="8 14" id="KW-0346">Stress response</keyword>
<dbReference type="InterPro" id="IPR036628">
    <property type="entry name" value="Clp_N_dom_sf"/>
</dbReference>
<dbReference type="InterPro" id="IPR050130">
    <property type="entry name" value="ClpA_ClpB"/>
</dbReference>
<dbReference type="FunFam" id="1.10.8.60:FF:000017">
    <property type="entry name" value="ATP-dependent chaperone ClpB"/>
    <property type="match status" value="1"/>
</dbReference>
<dbReference type="AlphaFoldDB" id="A0A6M8SW72"/>
<dbReference type="InterPro" id="IPR004176">
    <property type="entry name" value="Clp_R_N"/>
</dbReference>
<evidence type="ECO:0000256" key="12">
    <source>
        <dbReference type="PROSITE-ProRule" id="PRU01251"/>
    </source>
</evidence>
<evidence type="ECO:0000259" key="15">
    <source>
        <dbReference type="PROSITE" id="PS51903"/>
    </source>
</evidence>
<evidence type="ECO:0000313" key="20">
    <source>
        <dbReference type="Proteomes" id="UP001148834"/>
    </source>
</evidence>
<evidence type="ECO:0000256" key="3">
    <source>
        <dbReference type="ARBA" id="ARBA00017574"/>
    </source>
</evidence>
<dbReference type="InterPro" id="IPR041546">
    <property type="entry name" value="ClpA/ClpB_AAA_lid"/>
</dbReference>
<dbReference type="Pfam" id="PF10431">
    <property type="entry name" value="ClpB_D2-small"/>
    <property type="match status" value="1"/>
</dbReference>
<dbReference type="InterPro" id="IPR001270">
    <property type="entry name" value="ClpA/B"/>
</dbReference>
<dbReference type="InterPro" id="IPR028299">
    <property type="entry name" value="ClpA/B_CS2"/>
</dbReference>
<dbReference type="Gene3D" id="1.10.1780.10">
    <property type="entry name" value="Clp, N-terminal domain"/>
    <property type="match status" value="1"/>
</dbReference>
<dbReference type="Pfam" id="PF00004">
    <property type="entry name" value="AAA"/>
    <property type="match status" value="1"/>
</dbReference>
<dbReference type="GO" id="GO:0042026">
    <property type="term" value="P:protein refolding"/>
    <property type="evidence" value="ECO:0007669"/>
    <property type="project" value="UniProtKB-UniRule"/>
</dbReference>
<evidence type="ECO:0000313" key="18">
    <source>
        <dbReference type="EMBL" id="WGE09322.1"/>
    </source>
</evidence>
<evidence type="ECO:0000313" key="16">
    <source>
        <dbReference type="EMBL" id="MDD2167833.1"/>
    </source>
</evidence>
<dbReference type="NCBIfam" id="TIGR03346">
    <property type="entry name" value="chaperone_ClpB"/>
    <property type="match status" value="1"/>
</dbReference>
<dbReference type="Gene3D" id="1.10.8.60">
    <property type="match status" value="1"/>
</dbReference>
<dbReference type="FunFam" id="3.40.50.300:FF:000025">
    <property type="entry name" value="ATP-dependent Clp protease subunit"/>
    <property type="match status" value="1"/>
</dbReference>
<dbReference type="Proteomes" id="UP001148834">
    <property type="component" value="Unassembled WGS sequence"/>
</dbReference>
<dbReference type="FunFam" id="1.10.1780.10:FF:000003">
    <property type="entry name" value="ATP-dependent chaperone ClpB"/>
    <property type="match status" value="1"/>
</dbReference>
<comment type="function">
    <text evidence="14">Part of a stress-induced multi-chaperone system, it is involved in the recovery of the cell from heat-induced damage, in cooperation with DnaK, DnaJ and GrpE.</text>
</comment>
<dbReference type="InterPro" id="IPR019489">
    <property type="entry name" value="Clp_ATPase_C"/>
</dbReference>
<dbReference type="OMA" id="VSKMMQG"/>
<dbReference type="InterPro" id="IPR003959">
    <property type="entry name" value="ATPase_AAA_core"/>
</dbReference>
<keyword evidence="7 13" id="KW-0067">ATP-binding</keyword>
<dbReference type="KEGG" id="hpas:JL26_05115"/>
<keyword evidence="10 13" id="KW-0143">Chaperone</keyword>
<feature type="coiled-coil region" evidence="14">
    <location>
        <begin position="410"/>
        <end position="497"/>
    </location>
</feature>
<dbReference type="GO" id="GO:0016887">
    <property type="term" value="F:ATP hydrolysis activity"/>
    <property type="evidence" value="ECO:0007669"/>
    <property type="project" value="InterPro"/>
</dbReference>
<keyword evidence="9 14" id="KW-0175">Coiled coil</keyword>
<evidence type="ECO:0000313" key="17">
    <source>
        <dbReference type="EMBL" id="QKY72598.1"/>
    </source>
</evidence>
<reference evidence="16" key="2">
    <citation type="submission" date="2022-09" db="EMBL/GenBank/DDBJ databases">
        <title>Molecular characterization of Glaesserella parasuis strains circulating in commercial swine farms using whole-genome sequencing.</title>
        <authorList>
            <person name="Mugabi R."/>
            <person name="Clavijo M."/>
            <person name="Li G."/>
        </authorList>
    </citation>
    <scope>NUCLEOTIDE SEQUENCE</scope>
    <source>
        <strain evidence="16">0435-53</strain>
    </source>
</reference>
<protein>
    <recommendedName>
        <fullName evidence="3 14">Chaperone protein ClpB</fullName>
    </recommendedName>
</protein>
<dbReference type="RefSeq" id="WP_010785791.1">
    <property type="nucleotide sequence ID" value="NZ_CP009158.1"/>
</dbReference>
<dbReference type="EMBL" id="CP041334">
    <property type="protein sequence ID" value="QKY72598.1"/>
    <property type="molecule type" value="Genomic_DNA"/>
</dbReference>
<dbReference type="FunFam" id="3.40.50.300:FF:000120">
    <property type="entry name" value="ATP-dependent chaperone ClpB"/>
    <property type="match status" value="1"/>
</dbReference>
<evidence type="ECO:0000256" key="14">
    <source>
        <dbReference type="RuleBase" id="RU362034"/>
    </source>
</evidence>
<evidence type="ECO:0000256" key="2">
    <source>
        <dbReference type="ARBA" id="ARBA00008675"/>
    </source>
</evidence>
<dbReference type="GO" id="GO:0005524">
    <property type="term" value="F:ATP binding"/>
    <property type="evidence" value="ECO:0007669"/>
    <property type="project" value="UniProtKB-UniRule"/>
</dbReference>
<comment type="similarity">
    <text evidence="2 13">Belongs to the ClpA/ClpB family.</text>
</comment>
<dbReference type="InterPro" id="IPR003593">
    <property type="entry name" value="AAA+_ATPase"/>
</dbReference>
<proteinExistence type="inferred from homology"/>
<comment type="subunit">
    <text evidence="14">Homohexamer; The oligomerization is ATP-dependent.</text>
</comment>
<dbReference type="PROSITE" id="PS51903">
    <property type="entry name" value="CLP_R"/>
    <property type="match status" value="1"/>
</dbReference>
<dbReference type="InterPro" id="IPR017730">
    <property type="entry name" value="Chaperonin_ClpB"/>
</dbReference>